<gene>
    <name evidence="1" type="ORF">UY76_C0057G0005</name>
</gene>
<dbReference type="AlphaFoldDB" id="A0A0G1XJS1"/>
<protein>
    <submittedName>
        <fullName evidence="1">Uncharacterized protein</fullName>
    </submittedName>
</protein>
<evidence type="ECO:0000313" key="2">
    <source>
        <dbReference type="Proteomes" id="UP000034054"/>
    </source>
</evidence>
<dbReference type="EMBL" id="LCRH01000057">
    <property type="protein sequence ID" value="KKW31488.1"/>
    <property type="molecule type" value="Genomic_DNA"/>
</dbReference>
<reference evidence="1 2" key="1">
    <citation type="journal article" date="2015" name="Nature">
        <title>rRNA introns, odd ribosomes, and small enigmatic genomes across a large radiation of phyla.</title>
        <authorList>
            <person name="Brown C.T."/>
            <person name="Hug L.A."/>
            <person name="Thomas B.C."/>
            <person name="Sharon I."/>
            <person name="Castelle C.J."/>
            <person name="Singh A."/>
            <person name="Wilkins M.J."/>
            <person name="Williams K.H."/>
            <person name="Banfield J.F."/>
        </authorList>
    </citation>
    <scope>NUCLEOTIDE SEQUENCE [LARGE SCALE GENOMIC DNA]</scope>
</reference>
<accession>A0A0G1XJS1</accession>
<dbReference type="Proteomes" id="UP000034054">
    <property type="component" value="Unassembled WGS sequence"/>
</dbReference>
<name>A0A0G1XJS1_9BACT</name>
<comment type="caution">
    <text evidence="1">The sequence shown here is derived from an EMBL/GenBank/DDBJ whole genome shotgun (WGS) entry which is preliminary data.</text>
</comment>
<evidence type="ECO:0000313" key="1">
    <source>
        <dbReference type="EMBL" id="KKW31488.1"/>
    </source>
</evidence>
<organism evidence="1 2">
    <name type="scientific">Candidatus Uhrbacteria bacterium GW2011_GWA2_52_8d</name>
    <dbReference type="NCBI Taxonomy" id="1618979"/>
    <lineage>
        <taxon>Bacteria</taxon>
        <taxon>Candidatus Uhriibacteriota</taxon>
    </lineage>
</organism>
<proteinExistence type="predicted"/>
<sequence length="108" mass="12265">MSSQHSSLAAGRWQQFTLAEQLGHVGSEVSRTRKAFGDEQRYWSAATRAFELLDLTIEDSRWQPRLRELLRVREVLADAVLGGSEYKSSLEDVDKYFLSFARAAQAGR</sequence>